<accession>A0ACC6KQQ6</accession>
<proteinExistence type="predicted"/>
<reference evidence="1" key="1">
    <citation type="submission" date="2023-07" db="EMBL/GenBank/DDBJ databases">
        <title>Sorghum-associated microbial communities from plants grown in Nebraska, USA.</title>
        <authorList>
            <person name="Schachtman D."/>
        </authorList>
    </citation>
    <scope>NUCLEOTIDE SEQUENCE</scope>
    <source>
        <strain evidence="1">2697</strain>
    </source>
</reference>
<keyword evidence="2" id="KW-1185">Reference proteome</keyword>
<comment type="caution">
    <text evidence="1">The sequence shown here is derived from an EMBL/GenBank/DDBJ whole genome shotgun (WGS) entry which is preliminary data.</text>
</comment>
<organism evidence="1 2">
    <name type="scientific">Pedobacter africanus</name>
    <dbReference type="NCBI Taxonomy" id="151894"/>
    <lineage>
        <taxon>Bacteria</taxon>
        <taxon>Pseudomonadati</taxon>
        <taxon>Bacteroidota</taxon>
        <taxon>Sphingobacteriia</taxon>
        <taxon>Sphingobacteriales</taxon>
        <taxon>Sphingobacteriaceae</taxon>
        <taxon>Pedobacter</taxon>
    </lineage>
</organism>
<gene>
    <name evidence="1" type="ORF">J2X78_000109</name>
</gene>
<sequence>MKRMILTGIMYNVLSCTAAFAQQEDSSKREKFNNFYMMMEFGRTNKGISAVQGGISLQLENNYFKIKASSLIEPYEKDRRHKDDPVPGFSDLNFIAGRSFTFLNNLQFQVGTGLSFVHETVQLRMDEPGYYAYHNKYKERVTFGLPLELRYNFFMTRGLAISLTGHGNANSIRSYYSASAGLMVGMF</sequence>
<evidence type="ECO:0000313" key="1">
    <source>
        <dbReference type="EMBL" id="MDR6781557.1"/>
    </source>
</evidence>
<dbReference type="Proteomes" id="UP001246858">
    <property type="component" value="Unassembled WGS sequence"/>
</dbReference>
<evidence type="ECO:0000313" key="2">
    <source>
        <dbReference type="Proteomes" id="UP001246858"/>
    </source>
</evidence>
<protein>
    <submittedName>
        <fullName evidence="1">Uncharacterized protein</fullName>
    </submittedName>
</protein>
<name>A0ACC6KQQ6_9SPHI</name>
<dbReference type="EMBL" id="JAVDTF010000001">
    <property type="protein sequence ID" value="MDR6781557.1"/>
    <property type="molecule type" value="Genomic_DNA"/>
</dbReference>